<dbReference type="Pfam" id="PF08268">
    <property type="entry name" value="FBA_3"/>
    <property type="match status" value="1"/>
</dbReference>
<dbReference type="NCBIfam" id="TIGR01640">
    <property type="entry name" value="F_box_assoc_1"/>
    <property type="match status" value="1"/>
</dbReference>
<dbReference type="SMART" id="SM00256">
    <property type="entry name" value="FBOX"/>
    <property type="match status" value="1"/>
</dbReference>
<dbReference type="KEGG" id="nta:107815225"/>
<protein>
    <submittedName>
        <fullName evidence="2">F-box protein At1g32420</fullName>
    </submittedName>
</protein>
<dbReference type="RefSeq" id="XP_016496293.2">
    <property type="nucleotide sequence ID" value="XM_016640807.2"/>
</dbReference>
<sequence length="354" mass="40738">MVYMERKKIVAIGNLCIPYEIIFEILKEVPAKSLMRFRCVSKSFCSLISEPLFIEAHQKFSTAQFHVSCTSLTTRENVIQYLNQSRFSKLHSLASTNGLVCLWNFYGDVAVCNPFTQEHIFLPNQQPSITCCSLGFDPTTKKYKVIKAQYMLEDRDYSCKVRYWIYTIGVDKLWREIPDCANIFPIYNFVYIGGVIYCVNRLSKPYNIAAFSVEDEKLIRMILLPDGVSTSKCPPKIVEIKGQVALVDQRKFGGDDKVSLYVLNGTGETETWVKHIIALPLELINTKYLPLFNTNPKGEITLNSNSSTIWHMFLYDIAKKDWRKVDIHGICERVHRVSWVGVLLNLVENIWSLK</sequence>
<evidence type="ECO:0000313" key="1">
    <source>
        <dbReference type="Proteomes" id="UP000790787"/>
    </source>
</evidence>
<keyword evidence="1" id="KW-1185">Reference proteome</keyword>
<gene>
    <name evidence="2" type="primary">LOC107815225</name>
</gene>
<reference evidence="1" key="1">
    <citation type="journal article" date="2014" name="Nat. Commun.">
        <title>The tobacco genome sequence and its comparison with those of tomato and potato.</title>
        <authorList>
            <person name="Sierro N."/>
            <person name="Battey J.N."/>
            <person name="Ouadi S."/>
            <person name="Bakaher N."/>
            <person name="Bovet L."/>
            <person name="Willig A."/>
            <person name="Goepfert S."/>
            <person name="Peitsch M.C."/>
            <person name="Ivanov N.V."/>
        </authorList>
    </citation>
    <scope>NUCLEOTIDE SEQUENCE [LARGE SCALE GENOMIC DNA]</scope>
</reference>
<dbReference type="Gene3D" id="1.20.1280.50">
    <property type="match status" value="1"/>
</dbReference>
<dbReference type="InterPro" id="IPR017451">
    <property type="entry name" value="F-box-assoc_interact_dom"/>
</dbReference>
<dbReference type="GeneID" id="107815225"/>
<dbReference type="CDD" id="cd22157">
    <property type="entry name" value="F-box_AtFBW1-like"/>
    <property type="match status" value="1"/>
</dbReference>
<dbReference type="OrthoDB" id="687122at2759"/>
<dbReference type="InterPro" id="IPR036047">
    <property type="entry name" value="F-box-like_dom_sf"/>
</dbReference>
<dbReference type="RefSeq" id="XP_016496293.1">
    <property type="nucleotide sequence ID" value="XM_016640807.1"/>
</dbReference>
<proteinExistence type="predicted"/>
<dbReference type="PANTHER" id="PTHR31111:SF87">
    <property type="entry name" value="F-BOX DOMAIN-CONTAINING PROTEIN"/>
    <property type="match status" value="1"/>
</dbReference>
<dbReference type="STRING" id="4097.A0A1S4C5B7"/>
<dbReference type="InterPro" id="IPR001810">
    <property type="entry name" value="F-box_dom"/>
</dbReference>
<organism evidence="1 2">
    <name type="scientific">Nicotiana tabacum</name>
    <name type="common">Common tobacco</name>
    <dbReference type="NCBI Taxonomy" id="4097"/>
    <lineage>
        <taxon>Eukaryota</taxon>
        <taxon>Viridiplantae</taxon>
        <taxon>Streptophyta</taxon>
        <taxon>Embryophyta</taxon>
        <taxon>Tracheophyta</taxon>
        <taxon>Spermatophyta</taxon>
        <taxon>Magnoliopsida</taxon>
        <taxon>eudicotyledons</taxon>
        <taxon>Gunneridae</taxon>
        <taxon>Pentapetalae</taxon>
        <taxon>asterids</taxon>
        <taxon>lamiids</taxon>
        <taxon>Solanales</taxon>
        <taxon>Solanaceae</taxon>
        <taxon>Nicotianoideae</taxon>
        <taxon>Nicotianeae</taxon>
        <taxon>Nicotiana</taxon>
    </lineage>
</organism>
<name>A0A1S4C5B7_TOBAC</name>
<reference evidence="2" key="2">
    <citation type="submission" date="2025-08" db="UniProtKB">
        <authorList>
            <consortium name="RefSeq"/>
        </authorList>
    </citation>
    <scope>IDENTIFICATION</scope>
    <source>
        <tissue evidence="2">Leaf</tissue>
    </source>
</reference>
<accession>A0A1S4C5B7</accession>
<dbReference type="PaxDb" id="4097-A0A1S4C5B7"/>
<dbReference type="PANTHER" id="PTHR31111">
    <property type="entry name" value="BNAA05G37150D PROTEIN-RELATED"/>
    <property type="match status" value="1"/>
</dbReference>
<dbReference type="Pfam" id="PF00646">
    <property type="entry name" value="F-box"/>
    <property type="match status" value="1"/>
</dbReference>
<dbReference type="InterPro" id="IPR013187">
    <property type="entry name" value="F-box-assoc_dom_typ3"/>
</dbReference>
<dbReference type="Proteomes" id="UP000790787">
    <property type="component" value="Chromosome 21"/>
</dbReference>
<dbReference type="OMA" id="WTLFNCK"/>
<dbReference type="SUPFAM" id="SSF81383">
    <property type="entry name" value="F-box domain"/>
    <property type="match status" value="1"/>
</dbReference>
<dbReference type="AlphaFoldDB" id="A0A1S4C5B7"/>
<dbReference type="PROSITE" id="PS50181">
    <property type="entry name" value="FBOX"/>
    <property type="match status" value="1"/>
</dbReference>
<evidence type="ECO:0000313" key="2">
    <source>
        <dbReference type="RefSeq" id="XP_016496293.2"/>
    </source>
</evidence>